<dbReference type="RefSeq" id="WP_157058202.1">
    <property type="nucleotide sequence ID" value="NZ_CAAAHS010000001.1"/>
</dbReference>
<dbReference type="STRING" id="45056.Lade_2107"/>
<geneLocation type="plasmid" evidence="2 4">
    <name>26</name>
</geneLocation>
<name>A0A0W0R1A6_9GAMM</name>
<evidence type="ECO:0000313" key="1">
    <source>
        <dbReference type="EMBL" id="KTC64813.1"/>
    </source>
</evidence>
<dbReference type="PATRIC" id="fig|45056.6.peg.2179"/>
<protein>
    <submittedName>
        <fullName evidence="1">Uncharacterized protein</fullName>
    </submittedName>
</protein>
<keyword evidence="2" id="KW-0614">Plasmid</keyword>
<reference evidence="2 4" key="2">
    <citation type="submission" date="2018-12" db="EMBL/GenBank/DDBJ databases">
        <authorList>
            <consortium name="Pathogen Informatics"/>
        </authorList>
    </citation>
    <scope>NUCLEOTIDE SEQUENCE [LARGE SCALE GENOMIC DNA]</scope>
    <source>
        <strain evidence="2 4">NCTC12735</strain>
        <plasmid evidence="4">26</plasmid>
    </source>
</reference>
<dbReference type="KEGG" id="ladl:NCTC12735_01845"/>
<evidence type="ECO:0000313" key="3">
    <source>
        <dbReference type="Proteomes" id="UP000054859"/>
    </source>
</evidence>
<reference evidence="1 3" key="1">
    <citation type="submission" date="2015-11" db="EMBL/GenBank/DDBJ databases">
        <title>Identification of large and diverse effector repertoires of 38 Legionella species.</title>
        <authorList>
            <person name="Burstein D."/>
            <person name="Amaro F."/>
            <person name="Zusman T."/>
            <person name="Lifshitz Z."/>
            <person name="Cohen O."/>
            <person name="Gilbert J.A."/>
            <person name="Pupko T."/>
            <person name="Shuman H.A."/>
            <person name="Segal G."/>
        </authorList>
    </citation>
    <scope>NUCLEOTIDE SEQUENCE [LARGE SCALE GENOMIC DNA]</scope>
    <source>
        <strain evidence="1 3">1762-AUS-E</strain>
    </source>
</reference>
<dbReference type="AlphaFoldDB" id="A0A0W0R1A6"/>
<dbReference type="EMBL" id="LNKA01000019">
    <property type="protein sequence ID" value="KTC64813.1"/>
    <property type="molecule type" value="Genomic_DNA"/>
</dbReference>
<proteinExistence type="predicted"/>
<dbReference type="EMBL" id="LR134435">
    <property type="protein sequence ID" value="VEH86197.1"/>
    <property type="molecule type" value="Genomic_DNA"/>
</dbReference>
<dbReference type="Proteomes" id="UP000054859">
    <property type="component" value="Unassembled WGS sequence"/>
</dbReference>
<evidence type="ECO:0000313" key="2">
    <source>
        <dbReference type="EMBL" id="VEH86197.1"/>
    </source>
</evidence>
<keyword evidence="3" id="KW-1185">Reference proteome</keyword>
<sequence>MEKNCKRVLAYQLAKQVNTKNLTSIAGGCLLTYQATRYWTNFNPRTVDSIDDAPSDV</sequence>
<accession>A0A0W0R1A6</accession>
<organism evidence="1 3">
    <name type="scientific">Legionella adelaidensis</name>
    <dbReference type="NCBI Taxonomy" id="45056"/>
    <lineage>
        <taxon>Bacteria</taxon>
        <taxon>Pseudomonadati</taxon>
        <taxon>Pseudomonadota</taxon>
        <taxon>Gammaproteobacteria</taxon>
        <taxon>Legionellales</taxon>
        <taxon>Legionellaceae</taxon>
        <taxon>Legionella</taxon>
    </lineage>
</organism>
<gene>
    <name evidence="1" type="ORF">Lade_2107</name>
    <name evidence="2" type="ORF">NCTC12735_01845</name>
</gene>
<evidence type="ECO:0000313" key="4">
    <source>
        <dbReference type="Proteomes" id="UP000281170"/>
    </source>
</evidence>
<dbReference type="Proteomes" id="UP000281170">
    <property type="component" value="Plasmid 26"/>
</dbReference>